<sequence>MFRIPSLGKLKCNLYKCYHYFPNSDFKNFDSHIFRSLAVFSYSLSSVSDSSFAALPEPQYKGTHLF</sequence>
<proteinExistence type="predicted"/>
<protein>
    <submittedName>
        <fullName evidence="1">Uncharacterized protein</fullName>
    </submittedName>
</protein>
<accession>A0A8S5UX10</accession>
<name>A0A8S5UX10_9CAUD</name>
<evidence type="ECO:0000313" key="1">
    <source>
        <dbReference type="EMBL" id="DAF98902.1"/>
    </source>
</evidence>
<organism evidence="1">
    <name type="scientific">Siphoviridae sp. ctzO58</name>
    <dbReference type="NCBI Taxonomy" id="2825748"/>
    <lineage>
        <taxon>Viruses</taxon>
        <taxon>Duplodnaviria</taxon>
        <taxon>Heunggongvirae</taxon>
        <taxon>Uroviricota</taxon>
        <taxon>Caudoviricetes</taxon>
    </lineage>
</organism>
<dbReference type="EMBL" id="BK016157">
    <property type="protein sequence ID" value="DAF98902.1"/>
    <property type="molecule type" value="Genomic_DNA"/>
</dbReference>
<reference evidence="1" key="1">
    <citation type="journal article" date="2021" name="Proc. Natl. Acad. Sci. U.S.A.">
        <title>A Catalog of Tens of Thousands of Viruses from Human Metagenomes Reveals Hidden Associations with Chronic Diseases.</title>
        <authorList>
            <person name="Tisza M.J."/>
            <person name="Buck C.B."/>
        </authorList>
    </citation>
    <scope>NUCLEOTIDE SEQUENCE</scope>
    <source>
        <strain evidence="1">CtzO58</strain>
    </source>
</reference>